<sequence>MLHNGQFYDHFVYDNERAQKAKKILASMIADYIRKNDISKQQSSKTNEKEG</sequence>
<evidence type="ECO:0000313" key="1">
    <source>
        <dbReference type="EMBL" id="ERI07396.1"/>
    </source>
</evidence>
<dbReference type="HOGENOM" id="CLU_3094986_0_0_9"/>
<name>U1Y9A4_ANEAE</name>
<dbReference type="PATRIC" id="fig|649747.3.peg.4090"/>
<dbReference type="Proteomes" id="UP000016511">
    <property type="component" value="Unassembled WGS sequence"/>
</dbReference>
<gene>
    <name evidence="1" type="ORF">HMPREF0083_04532</name>
</gene>
<protein>
    <submittedName>
        <fullName evidence="1">Uncharacterized protein</fullName>
    </submittedName>
</protein>
<evidence type="ECO:0000313" key="2">
    <source>
        <dbReference type="Proteomes" id="UP000016511"/>
    </source>
</evidence>
<dbReference type="AlphaFoldDB" id="U1Y9A4"/>
<proteinExistence type="predicted"/>
<organism evidence="1 2">
    <name type="scientific">Aneurinibacillus aneurinilyticus ATCC 12856</name>
    <dbReference type="NCBI Taxonomy" id="649747"/>
    <lineage>
        <taxon>Bacteria</taxon>
        <taxon>Bacillati</taxon>
        <taxon>Bacillota</taxon>
        <taxon>Bacilli</taxon>
        <taxon>Bacillales</taxon>
        <taxon>Paenibacillaceae</taxon>
        <taxon>Aneurinibacillus group</taxon>
        <taxon>Aneurinibacillus</taxon>
    </lineage>
</organism>
<dbReference type="EMBL" id="AWSJ01000279">
    <property type="protein sequence ID" value="ERI07396.1"/>
    <property type="molecule type" value="Genomic_DNA"/>
</dbReference>
<accession>U1Y9A4</accession>
<comment type="caution">
    <text evidence="1">The sequence shown here is derived from an EMBL/GenBank/DDBJ whole genome shotgun (WGS) entry which is preliminary data.</text>
</comment>
<reference evidence="1 2" key="1">
    <citation type="submission" date="2013-08" db="EMBL/GenBank/DDBJ databases">
        <authorList>
            <person name="Weinstock G."/>
            <person name="Sodergren E."/>
            <person name="Wylie T."/>
            <person name="Fulton L."/>
            <person name="Fulton R."/>
            <person name="Fronick C."/>
            <person name="O'Laughlin M."/>
            <person name="Godfrey J."/>
            <person name="Miner T."/>
            <person name="Herter B."/>
            <person name="Appelbaum E."/>
            <person name="Cordes M."/>
            <person name="Lek S."/>
            <person name="Wollam A."/>
            <person name="Pepin K.H."/>
            <person name="Palsikar V.B."/>
            <person name="Mitreva M."/>
            <person name="Wilson R.K."/>
        </authorList>
    </citation>
    <scope>NUCLEOTIDE SEQUENCE [LARGE SCALE GENOMIC DNA]</scope>
    <source>
        <strain evidence="1 2">ATCC 12856</strain>
    </source>
</reference>
<keyword evidence="2" id="KW-1185">Reference proteome</keyword>